<proteinExistence type="predicted"/>
<accession>A0A5E4W9T7</accession>
<dbReference type="Proteomes" id="UP000382577">
    <property type="component" value="Unassembled WGS sequence"/>
</dbReference>
<protein>
    <submittedName>
        <fullName evidence="1">Uncharacterized protein</fullName>
    </submittedName>
</protein>
<dbReference type="EMBL" id="CABPRW010000006">
    <property type="protein sequence ID" value="VVE19845.1"/>
    <property type="molecule type" value="Genomic_DNA"/>
</dbReference>
<evidence type="ECO:0000313" key="1">
    <source>
        <dbReference type="EMBL" id="VVE19845.1"/>
    </source>
</evidence>
<dbReference type="AlphaFoldDB" id="A0A5E4W9T7"/>
<evidence type="ECO:0000313" key="2">
    <source>
        <dbReference type="Proteomes" id="UP000382577"/>
    </source>
</evidence>
<reference evidence="1 2" key="1">
    <citation type="submission" date="2019-08" db="EMBL/GenBank/DDBJ databases">
        <authorList>
            <person name="Peeters C."/>
        </authorList>
    </citation>
    <scope>NUCLEOTIDE SEQUENCE [LARGE SCALE GENOMIC DNA]</scope>
    <source>
        <strain evidence="1 2">LMG 31113</strain>
    </source>
</reference>
<name>A0A5E4W9T7_9BURK</name>
<sequence>MTRVTSLHDHARRFTQVFYLNERKKQGRSPNEATLMVSKMYRENTEEVLPQRLIDMAASMVYKAKTDEDMYALRRFHFESCLFPDQWKAWWNAQQAPRNRLE</sequence>
<gene>
    <name evidence="1" type="ORF">PFI31113_03049</name>
</gene>
<organism evidence="1 2">
    <name type="scientific">Pandoraea fibrosis</name>
    <dbReference type="NCBI Taxonomy" id="1891094"/>
    <lineage>
        <taxon>Bacteria</taxon>
        <taxon>Pseudomonadati</taxon>
        <taxon>Pseudomonadota</taxon>
        <taxon>Betaproteobacteria</taxon>
        <taxon>Burkholderiales</taxon>
        <taxon>Burkholderiaceae</taxon>
        <taxon>Pandoraea</taxon>
    </lineage>
</organism>